<accession>A0ABP9USF9</accession>
<evidence type="ECO:0000256" key="2">
    <source>
        <dbReference type="ARBA" id="ARBA00012438"/>
    </source>
</evidence>
<dbReference type="InterPro" id="IPR005467">
    <property type="entry name" value="His_kinase_dom"/>
</dbReference>
<dbReference type="SMART" id="SM00388">
    <property type="entry name" value="HisKA"/>
    <property type="match status" value="1"/>
</dbReference>
<proteinExistence type="predicted"/>
<dbReference type="PANTHER" id="PTHR43102:SF2">
    <property type="entry name" value="GAF DOMAIN-CONTAINING PROTEIN"/>
    <property type="match status" value="1"/>
</dbReference>
<dbReference type="SUPFAM" id="SSF55874">
    <property type="entry name" value="ATPase domain of HSP90 chaperone/DNA topoisomerase II/histidine kinase"/>
    <property type="match status" value="1"/>
</dbReference>
<evidence type="ECO:0000256" key="3">
    <source>
        <dbReference type="ARBA" id="ARBA00022553"/>
    </source>
</evidence>
<protein>
    <recommendedName>
        <fullName evidence="2">histidine kinase</fullName>
        <ecNumber evidence="2">2.7.13.3</ecNumber>
    </recommendedName>
</protein>
<dbReference type="Gene3D" id="3.30.450.40">
    <property type="match status" value="1"/>
</dbReference>
<dbReference type="InterPro" id="IPR003594">
    <property type="entry name" value="HATPase_dom"/>
</dbReference>
<comment type="caution">
    <text evidence="5">The sequence shown here is derived from an EMBL/GenBank/DDBJ whole genome shotgun (WGS) entry which is preliminary data.</text>
</comment>
<dbReference type="InterPro" id="IPR036097">
    <property type="entry name" value="HisK_dim/P_sf"/>
</dbReference>
<dbReference type="EC" id="2.7.13.3" evidence="2"/>
<dbReference type="PROSITE" id="PS50109">
    <property type="entry name" value="HIS_KIN"/>
    <property type="match status" value="1"/>
</dbReference>
<dbReference type="EMBL" id="BAABRI010000026">
    <property type="protein sequence ID" value="GAA5484481.1"/>
    <property type="molecule type" value="Genomic_DNA"/>
</dbReference>
<dbReference type="SMART" id="SM00065">
    <property type="entry name" value="GAF"/>
    <property type="match status" value="1"/>
</dbReference>
<dbReference type="Pfam" id="PF01590">
    <property type="entry name" value="GAF"/>
    <property type="match status" value="1"/>
</dbReference>
<reference evidence="5 6" key="1">
    <citation type="submission" date="2024-02" db="EMBL/GenBank/DDBJ databases">
        <title>Haloferula sargassicola NBRC 104335.</title>
        <authorList>
            <person name="Ichikawa N."/>
            <person name="Katano-Makiyama Y."/>
            <person name="Hidaka K."/>
        </authorList>
    </citation>
    <scope>NUCLEOTIDE SEQUENCE [LARGE SCALE GENOMIC DNA]</scope>
    <source>
        <strain evidence="5 6">NBRC 104335</strain>
    </source>
</reference>
<dbReference type="CDD" id="cd00075">
    <property type="entry name" value="HATPase"/>
    <property type="match status" value="1"/>
</dbReference>
<dbReference type="RefSeq" id="WP_353568576.1">
    <property type="nucleotide sequence ID" value="NZ_BAABRI010000026.1"/>
</dbReference>
<dbReference type="PRINTS" id="PR00344">
    <property type="entry name" value="BCTRLSENSOR"/>
</dbReference>
<dbReference type="SUPFAM" id="SSF47384">
    <property type="entry name" value="Homodimeric domain of signal transducing histidine kinase"/>
    <property type="match status" value="1"/>
</dbReference>
<comment type="catalytic activity">
    <reaction evidence="1">
        <text>ATP + protein L-histidine = ADP + protein N-phospho-L-histidine.</text>
        <dbReference type="EC" id="2.7.13.3"/>
    </reaction>
</comment>
<dbReference type="InterPro" id="IPR036890">
    <property type="entry name" value="HATPase_C_sf"/>
</dbReference>
<dbReference type="Pfam" id="PF02518">
    <property type="entry name" value="HATPase_c"/>
    <property type="match status" value="1"/>
</dbReference>
<dbReference type="InterPro" id="IPR003018">
    <property type="entry name" value="GAF"/>
</dbReference>
<dbReference type="InterPro" id="IPR004358">
    <property type="entry name" value="Sig_transdc_His_kin-like_C"/>
</dbReference>
<evidence type="ECO:0000313" key="5">
    <source>
        <dbReference type="EMBL" id="GAA5484481.1"/>
    </source>
</evidence>
<dbReference type="InterPro" id="IPR029016">
    <property type="entry name" value="GAF-like_dom_sf"/>
</dbReference>
<dbReference type="SUPFAM" id="SSF55781">
    <property type="entry name" value="GAF domain-like"/>
    <property type="match status" value="1"/>
</dbReference>
<dbReference type="Proteomes" id="UP001476282">
    <property type="component" value="Unassembled WGS sequence"/>
</dbReference>
<dbReference type="Gene3D" id="3.30.565.10">
    <property type="entry name" value="Histidine kinase-like ATPase, C-terminal domain"/>
    <property type="match status" value="1"/>
</dbReference>
<dbReference type="SMART" id="SM00387">
    <property type="entry name" value="HATPase_c"/>
    <property type="match status" value="1"/>
</dbReference>
<keyword evidence="6" id="KW-1185">Reference proteome</keyword>
<dbReference type="CDD" id="cd00082">
    <property type="entry name" value="HisKA"/>
    <property type="match status" value="1"/>
</dbReference>
<name>A0ABP9USF9_9BACT</name>
<dbReference type="InterPro" id="IPR003661">
    <property type="entry name" value="HisK_dim/P_dom"/>
</dbReference>
<evidence type="ECO:0000313" key="6">
    <source>
        <dbReference type="Proteomes" id="UP001476282"/>
    </source>
</evidence>
<evidence type="ECO:0000256" key="1">
    <source>
        <dbReference type="ARBA" id="ARBA00000085"/>
    </source>
</evidence>
<gene>
    <name evidence="5" type="primary">sasA_7</name>
    <name evidence="5" type="ORF">Hsar01_03725</name>
</gene>
<evidence type="ECO:0000259" key="4">
    <source>
        <dbReference type="PROSITE" id="PS50109"/>
    </source>
</evidence>
<dbReference type="PANTHER" id="PTHR43102">
    <property type="entry name" value="SLR1143 PROTEIN"/>
    <property type="match status" value="1"/>
</dbReference>
<feature type="domain" description="Histidine kinase" evidence="4">
    <location>
        <begin position="180"/>
        <end position="391"/>
    </location>
</feature>
<organism evidence="5 6">
    <name type="scientific">Haloferula sargassicola</name>
    <dbReference type="NCBI Taxonomy" id="490096"/>
    <lineage>
        <taxon>Bacteria</taxon>
        <taxon>Pseudomonadati</taxon>
        <taxon>Verrucomicrobiota</taxon>
        <taxon>Verrucomicrobiia</taxon>
        <taxon>Verrucomicrobiales</taxon>
        <taxon>Verrucomicrobiaceae</taxon>
        <taxon>Haloferula</taxon>
    </lineage>
</organism>
<keyword evidence="3" id="KW-0597">Phosphoprotein</keyword>
<sequence>MASRPTPPDPVQDPSRIEALRRTGLLGIRQVDEFDRMTELASGLLDVPVCLVSLVDADCQVFPGACGLPAPYDDERRTPLSHSFCQHAVRERAPLVIRDATQDPRVADNGAVRDLGVMAYLGFPIVGQDHHAYGSFCVIDTEPREWTSHEIRLVRDFTAIVADLLDHWVERERFRTDLDLIIHDLKNPLSGVTMAASILESRTEDLPVDLRPLVDALTDSARRGGELLSRIAAADRDHGEVCDDLLARIEEVVARHRGPASEKGLNLQFIPPPENRAVAVAGWAVAQIVENLLTNALKFTPTGGTVSISVVETTRDSRIEIADEGPGFSDTDRARLFKRYARLSAEPTAGEESTGLGLSIVKKLVDQEGGSIELVSRPGEGARFRLVFPHA</sequence>
<dbReference type="Pfam" id="PF00512">
    <property type="entry name" value="HisKA"/>
    <property type="match status" value="1"/>
</dbReference>